<evidence type="ECO:0000313" key="1">
    <source>
        <dbReference type="EMBL" id="KAF3956253.1"/>
    </source>
</evidence>
<gene>
    <name evidence="1" type="ORF">CMV_018603</name>
</gene>
<keyword evidence="2" id="KW-1185">Reference proteome</keyword>
<dbReference type="EMBL" id="JRKL02003148">
    <property type="protein sequence ID" value="KAF3956253.1"/>
    <property type="molecule type" value="Genomic_DNA"/>
</dbReference>
<dbReference type="AlphaFoldDB" id="A0A8J4QR34"/>
<protein>
    <submittedName>
        <fullName evidence="1">Uncharacterized protein</fullName>
    </submittedName>
</protein>
<reference evidence="1" key="1">
    <citation type="submission" date="2020-03" db="EMBL/GenBank/DDBJ databases">
        <title>Castanea mollissima Vanexum genome sequencing.</title>
        <authorList>
            <person name="Staton M."/>
        </authorList>
    </citation>
    <scope>NUCLEOTIDE SEQUENCE</scope>
    <source>
        <tissue evidence="1">Leaf</tissue>
    </source>
</reference>
<organism evidence="1 2">
    <name type="scientific">Castanea mollissima</name>
    <name type="common">Chinese chestnut</name>
    <dbReference type="NCBI Taxonomy" id="60419"/>
    <lineage>
        <taxon>Eukaryota</taxon>
        <taxon>Viridiplantae</taxon>
        <taxon>Streptophyta</taxon>
        <taxon>Embryophyta</taxon>
        <taxon>Tracheophyta</taxon>
        <taxon>Spermatophyta</taxon>
        <taxon>Magnoliopsida</taxon>
        <taxon>eudicotyledons</taxon>
        <taxon>Gunneridae</taxon>
        <taxon>Pentapetalae</taxon>
        <taxon>rosids</taxon>
        <taxon>fabids</taxon>
        <taxon>Fagales</taxon>
        <taxon>Fagaceae</taxon>
        <taxon>Castanea</taxon>
    </lineage>
</organism>
<name>A0A8J4QR34_9ROSI</name>
<comment type="caution">
    <text evidence="1">The sequence shown here is derived from an EMBL/GenBank/DDBJ whole genome shotgun (WGS) entry which is preliminary data.</text>
</comment>
<proteinExistence type="predicted"/>
<accession>A0A8J4QR34</accession>
<dbReference type="Proteomes" id="UP000737018">
    <property type="component" value="Unassembled WGS sequence"/>
</dbReference>
<evidence type="ECO:0000313" key="2">
    <source>
        <dbReference type="Proteomes" id="UP000737018"/>
    </source>
</evidence>
<sequence>MKFQPSIQRPVRSCYFVGSDLSNPFKLFALHLRSTVSGSSSRLFHKLPKTAQVEWLCRWRASNLAVTYLFLNEAFSPLSVKEEFKRI</sequence>